<dbReference type="Pfam" id="PF02397">
    <property type="entry name" value="Bac_transf"/>
    <property type="match status" value="1"/>
</dbReference>
<dbReference type="PANTHER" id="PTHR30576">
    <property type="entry name" value="COLANIC BIOSYNTHESIS UDP-GLUCOSE LIPID CARRIER TRANSFERASE"/>
    <property type="match status" value="1"/>
</dbReference>
<evidence type="ECO:0000256" key="1">
    <source>
        <dbReference type="ARBA" id="ARBA00006464"/>
    </source>
</evidence>
<dbReference type="PANTHER" id="PTHR30576:SF20">
    <property type="entry name" value="QUINOVOSAMINEPHOSPHOTRANSFERAE-RELATED"/>
    <property type="match status" value="1"/>
</dbReference>
<dbReference type="InterPro" id="IPR003362">
    <property type="entry name" value="Bact_transf"/>
</dbReference>
<organism evidence="3 4">
    <name type="scientific">Thermus brevis</name>
    <dbReference type="NCBI Taxonomy" id="2862456"/>
    <lineage>
        <taxon>Bacteria</taxon>
        <taxon>Thermotogati</taxon>
        <taxon>Deinococcota</taxon>
        <taxon>Deinococci</taxon>
        <taxon>Thermales</taxon>
        <taxon>Thermaceae</taxon>
        <taxon>Thermus</taxon>
    </lineage>
</organism>
<accession>A0ABS7A038</accession>
<protein>
    <submittedName>
        <fullName evidence="3">Sugar transferase</fullName>
    </submittedName>
</protein>
<feature type="domain" description="Bacterial sugar transferase" evidence="2">
    <location>
        <begin position="5"/>
        <end position="196"/>
    </location>
</feature>
<comment type="caution">
    <text evidence="3">The sequence shown here is derived from an EMBL/GenBank/DDBJ whole genome shotgun (WGS) entry which is preliminary data.</text>
</comment>
<evidence type="ECO:0000313" key="4">
    <source>
        <dbReference type="Proteomes" id="UP000724268"/>
    </source>
</evidence>
<comment type="similarity">
    <text evidence="1">Belongs to the bacterial sugar transferase family.</text>
</comment>
<proteinExistence type="inferred from homology"/>
<dbReference type="Proteomes" id="UP000724268">
    <property type="component" value="Unassembled WGS sequence"/>
</dbReference>
<name>A0ABS7A038_9DEIN</name>
<keyword evidence="3" id="KW-0808">Transferase</keyword>
<evidence type="ECO:0000313" key="3">
    <source>
        <dbReference type="EMBL" id="MBW6394564.1"/>
    </source>
</evidence>
<dbReference type="RefSeq" id="WP_219759248.1">
    <property type="nucleotide sequence ID" value="NZ_JAHXRS010000007.1"/>
</dbReference>
<evidence type="ECO:0000259" key="2">
    <source>
        <dbReference type="Pfam" id="PF02397"/>
    </source>
</evidence>
<dbReference type="EMBL" id="JAHXRS010000007">
    <property type="protein sequence ID" value="MBW6394564.1"/>
    <property type="molecule type" value="Genomic_DNA"/>
</dbReference>
<keyword evidence="4" id="KW-1185">Reference proteome</keyword>
<sequence>MKTSKRVFDLCLAIPGLLLLAPLFLLIALLIKLDDGGPVFFRQERVGYRGRRFRIWKFRTMRVDAEQQGSLTVGDDPRITRAGRWLRKFKLDELPQLINVILGEMSLVGPRPEVPKYVALYGEAELPVLDLVPGITDPASIAFRNESEMLGRAPDPETMYVESIMREKIRINLEYAGKATVWTDFLVILRTLQVLLKPGSRGEPK</sequence>
<reference evidence="3 4" key="1">
    <citation type="submission" date="2021-07" db="EMBL/GenBank/DDBJ databases">
        <title>Thermus aquaticus gen. n. and sp. n., a nonsporulating extreme thermophile.</title>
        <authorList>
            <person name="Hu C.-J."/>
            <person name="Li W.-J."/>
            <person name="Xian W.-D."/>
        </authorList>
    </citation>
    <scope>NUCLEOTIDE SEQUENCE [LARGE SCALE GENOMIC DNA]</scope>
    <source>
        <strain evidence="3 4">SYSU G05001</strain>
    </source>
</reference>
<gene>
    <name evidence="3" type="ORF">KZX47_05260</name>
</gene>
<dbReference type="GO" id="GO:0016740">
    <property type="term" value="F:transferase activity"/>
    <property type="evidence" value="ECO:0007669"/>
    <property type="project" value="UniProtKB-KW"/>
</dbReference>